<keyword evidence="1" id="KW-0812">Transmembrane</keyword>
<evidence type="ECO:0000313" key="2">
    <source>
        <dbReference type="EMBL" id="MEQ3345853.1"/>
    </source>
</evidence>
<keyword evidence="1" id="KW-0472">Membrane</keyword>
<feature type="transmembrane region" description="Helical" evidence="1">
    <location>
        <begin position="21"/>
        <end position="40"/>
    </location>
</feature>
<protein>
    <submittedName>
        <fullName evidence="2">Uncharacterized protein</fullName>
    </submittedName>
</protein>
<dbReference type="Proteomes" id="UP001491691">
    <property type="component" value="Unassembled WGS sequence"/>
</dbReference>
<reference evidence="2 3" key="1">
    <citation type="submission" date="2024-04" db="EMBL/GenBank/DDBJ databases">
        <title>Human intestinal bacterial collection.</title>
        <authorList>
            <person name="Pauvert C."/>
            <person name="Hitch T.C.A."/>
            <person name="Clavel T."/>
        </authorList>
    </citation>
    <scope>NUCLEOTIDE SEQUENCE [LARGE SCALE GENOMIC DNA]</scope>
    <source>
        <strain evidence="2 3">CLA-SR-H019</strain>
    </source>
</reference>
<comment type="caution">
    <text evidence="2">The sequence shown here is derived from an EMBL/GenBank/DDBJ whole genome shotgun (WGS) entry which is preliminary data.</text>
</comment>
<sequence>MDIFDVLSKKIGYRKFSNREKILFVILILLFLEFLFYNFLIKSESQKVSEVEFNEGIGSEDISYEYNGLENFSKENIDKIALENNLNRDNFTKEGQTDLETLSISGKINNSEINKISTLINYYGYSNIELNRSDENTFTYSLKAEKPSTAIYYSDLKRAYFNESAGSEKKIEEESKKEETNSDKVLATKTEEIKNTKAKEIKNTKTKNIVKDSLTEKVKEEDNLNTDNTIKGYEEKLSYFNGNIDKSKDENISPSLFEKIDKEKFISYKFIADKNVKTNFYSESGITSFFVKANDIYDLVKLGVEKHCDGISLSLLFPYDSCKEIGIINISGDKIPFTGKVYQGEWFRINLFAEDISYIYFLPQNNEDLFFFVKEVEYNEEI</sequence>
<dbReference type="RefSeq" id="WP_349187513.1">
    <property type="nucleotide sequence ID" value="NZ_JBBNPP010000001.1"/>
</dbReference>
<evidence type="ECO:0000313" key="3">
    <source>
        <dbReference type="Proteomes" id="UP001491691"/>
    </source>
</evidence>
<accession>A0ABV1IY67</accession>
<proteinExistence type="predicted"/>
<gene>
    <name evidence="2" type="ORF">AAA073_00225</name>
</gene>
<dbReference type="EMBL" id="JBBNPP010000001">
    <property type="protein sequence ID" value="MEQ3345853.1"/>
    <property type="molecule type" value="Genomic_DNA"/>
</dbReference>
<organism evidence="2 3">
    <name type="scientific">Peptoniphilus senegalensis</name>
    <dbReference type="NCBI Taxonomy" id="1465757"/>
    <lineage>
        <taxon>Bacteria</taxon>
        <taxon>Bacillati</taxon>
        <taxon>Bacillota</taxon>
        <taxon>Tissierellia</taxon>
        <taxon>Tissierellales</taxon>
        <taxon>Peptoniphilaceae</taxon>
        <taxon>Peptoniphilus</taxon>
    </lineage>
</organism>
<name>A0ABV1IY67_9FIRM</name>
<evidence type="ECO:0000256" key="1">
    <source>
        <dbReference type="SAM" id="Phobius"/>
    </source>
</evidence>
<keyword evidence="1" id="KW-1133">Transmembrane helix</keyword>
<keyword evidence="3" id="KW-1185">Reference proteome</keyword>